<reference evidence="9 10" key="1">
    <citation type="submission" date="2022-05" db="EMBL/GenBank/DDBJ databases">
        <authorList>
            <consortium name="Genoscope - CEA"/>
            <person name="William W."/>
        </authorList>
    </citation>
    <scope>NUCLEOTIDE SEQUENCE [LARGE SCALE GENOMIC DNA]</scope>
</reference>
<dbReference type="Gene3D" id="1.10.1410.40">
    <property type="match status" value="2"/>
</dbReference>
<keyword evidence="3" id="KW-0808">Transferase</keyword>
<evidence type="ECO:0000256" key="5">
    <source>
        <dbReference type="ARBA" id="ARBA00022723"/>
    </source>
</evidence>
<dbReference type="SMART" id="SM01265">
    <property type="entry name" value="Mab-21"/>
    <property type="match status" value="1"/>
</dbReference>
<dbReference type="InterPro" id="IPR024810">
    <property type="entry name" value="MAB21L/cGLR"/>
</dbReference>
<keyword evidence="5" id="KW-0479">Metal-binding</keyword>
<dbReference type="PANTHER" id="PTHR10656:SF42">
    <property type="entry name" value="CYCLIC GMP-AMP SYNTHASE-LIKE PROTEIN-RELATED"/>
    <property type="match status" value="1"/>
</dbReference>
<organism evidence="9 10">
    <name type="scientific">Pocillopora meandrina</name>
    <dbReference type="NCBI Taxonomy" id="46732"/>
    <lineage>
        <taxon>Eukaryota</taxon>
        <taxon>Metazoa</taxon>
        <taxon>Cnidaria</taxon>
        <taxon>Anthozoa</taxon>
        <taxon>Hexacorallia</taxon>
        <taxon>Scleractinia</taxon>
        <taxon>Astrocoeniina</taxon>
        <taxon>Pocilloporidae</taxon>
        <taxon>Pocillopora</taxon>
    </lineage>
</organism>
<keyword evidence="7" id="KW-0460">Magnesium</keyword>
<name>A0AAU9X4T7_9CNID</name>
<keyword evidence="4" id="KW-0548">Nucleotidyltransferase</keyword>
<evidence type="ECO:0000256" key="1">
    <source>
        <dbReference type="ARBA" id="ARBA00001946"/>
    </source>
</evidence>
<proteinExistence type="inferred from homology"/>
<gene>
    <name evidence="9" type="ORF">PMEA_00016265</name>
</gene>
<keyword evidence="6" id="KW-0067">ATP-binding</keyword>
<protein>
    <recommendedName>
        <fullName evidence="8">Mab-21-like HhH/H2TH-like domain-containing protein</fullName>
    </recommendedName>
</protein>
<evidence type="ECO:0000256" key="6">
    <source>
        <dbReference type="ARBA" id="ARBA00022840"/>
    </source>
</evidence>
<comment type="caution">
    <text evidence="9">The sequence shown here is derived from an EMBL/GenBank/DDBJ whole genome shotgun (WGS) entry which is preliminary data.</text>
</comment>
<dbReference type="Proteomes" id="UP001159428">
    <property type="component" value="Unassembled WGS sequence"/>
</dbReference>
<evidence type="ECO:0000313" key="10">
    <source>
        <dbReference type="Proteomes" id="UP001159428"/>
    </source>
</evidence>
<evidence type="ECO:0000259" key="8">
    <source>
        <dbReference type="Pfam" id="PF20266"/>
    </source>
</evidence>
<evidence type="ECO:0000313" key="9">
    <source>
        <dbReference type="EMBL" id="CAH3135540.1"/>
    </source>
</evidence>
<comment type="similarity">
    <text evidence="2">Belongs to the mab-21 family.</text>
</comment>
<accession>A0AAU9X4T7</accession>
<keyword evidence="10" id="KW-1185">Reference proteome</keyword>
<dbReference type="Pfam" id="PF20266">
    <property type="entry name" value="Mab-21_C"/>
    <property type="match status" value="2"/>
</dbReference>
<evidence type="ECO:0000256" key="7">
    <source>
        <dbReference type="ARBA" id="ARBA00022842"/>
    </source>
</evidence>
<feature type="domain" description="Mab-21-like HhH/H2TH-like" evidence="8">
    <location>
        <begin position="22"/>
        <end position="116"/>
    </location>
</feature>
<feature type="domain" description="Mab-21-like HhH/H2TH-like" evidence="8">
    <location>
        <begin position="419"/>
        <end position="513"/>
    </location>
</feature>
<dbReference type="GO" id="GO:0016779">
    <property type="term" value="F:nucleotidyltransferase activity"/>
    <property type="evidence" value="ECO:0007669"/>
    <property type="project" value="UniProtKB-KW"/>
</dbReference>
<dbReference type="GO" id="GO:0005524">
    <property type="term" value="F:ATP binding"/>
    <property type="evidence" value="ECO:0007669"/>
    <property type="project" value="UniProtKB-KW"/>
</dbReference>
<comment type="cofactor">
    <cofactor evidence="1">
        <name>Mg(2+)</name>
        <dbReference type="ChEBI" id="CHEBI:18420"/>
    </cofactor>
</comment>
<keyword evidence="6" id="KW-0547">Nucleotide-binding</keyword>
<dbReference type="PANTHER" id="PTHR10656">
    <property type="entry name" value="CELL FATE DETERMINING PROTEIN MAB21-RELATED"/>
    <property type="match status" value="1"/>
</dbReference>
<dbReference type="InterPro" id="IPR046906">
    <property type="entry name" value="Mab-21_HhH/H2TH-like"/>
</dbReference>
<evidence type="ECO:0000256" key="4">
    <source>
        <dbReference type="ARBA" id="ARBA00022695"/>
    </source>
</evidence>
<dbReference type="GO" id="GO:0046872">
    <property type="term" value="F:metal ion binding"/>
    <property type="evidence" value="ECO:0007669"/>
    <property type="project" value="UniProtKB-KW"/>
</dbReference>
<dbReference type="AlphaFoldDB" id="A0AAU9X4T7"/>
<dbReference type="EMBL" id="CALNXJ010000029">
    <property type="protein sequence ID" value="CAH3135540.1"/>
    <property type="molecule type" value="Genomic_DNA"/>
</dbReference>
<sequence>MAFQITFGRAEFLLFSETGPKERQCIVILKALKEKYFHDSKVFTSHSIKMVFFWHLESTPLAKRQEMGRGELLVHLLDKLTAFLESNNLPHFFNPHANMLEGLNACDISSTLKELKRPSHWLMLCEEKLIFFLLFRFLTKAKSLQLQQLEIERALFKYENFLFLNMAQHKVIFEAIMEQRISSQLRKTVLPVGSMFEGCHIAECTDDGRIIQEMDFMLILPDAIATEGDSEALKCVSVEGPNPGYVNLKVLDATRISIQDTPALKDLVDPFTMLYEIHNEELFLSHKFVKMFERRVEYAVMHVMGTKFNPSLGLELGMKRKNVEDFYPVMTIFLKEPINMLIWPDSDAWPDTAVGALFDTLSAIQGSQSGTSWENQIIDIAPAILCQVPADIKDAWLRRRRHWPDQRLLLLSSAMVPWQKQVLMVVKALRRKYLQEPKLVASYHLKTVMFWVLESMPKQTRESCGRGALLLSLIDKLLSCLKAKNLPHFFIPENNMFSHYEDVDILTVLSKVQSMRDNLPLYLTEDLFIAAVTEEREEKEFEDTYWGII</sequence>
<evidence type="ECO:0000256" key="2">
    <source>
        <dbReference type="ARBA" id="ARBA00008307"/>
    </source>
</evidence>
<evidence type="ECO:0000256" key="3">
    <source>
        <dbReference type="ARBA" id="ARBA00022679"/>
    </source>
</evidence>